<dbReference type="Proteomes" id="UP000298030">
    <property type="component" value="Unassembled WGS sequence"/>
</dbReference>
<sequence>MVILVVDEGDGQIIEVRRVRRWGRWGVEFKSLCQSLNREISEAGQQTAERVGEGEHQVTKGGRTRWSPTTKKRPSSFAGLGVEVGREWRRLGLWRLSGSG</sequence>
<evidence type="ECO:0000256" key="1">
    <source>
        <dbReference type="SAM" id="MobiDB-lite"/>
    </source>
</evidence>
<evidence type="ECO:0000313" key="3">
    <source>
        <dbReference type="Proteomes" id="UP000298030"/>
    </source>
</evidence>
<dbReference type="EMBL" id="QPFP01000067">
    <property type="protein sequence ID" value="TEB24414.1"/>
    <property type="molecule type" value="Genomic_DNA"/>
</dbReference>
<feature type="region of interest" description="Disordered" evidence="1">
    <location>
        <begin position="45"/>
        <end position="74"/>
    </location>
</feature>
<proteinExistence type="predicted"/>
<gene>
    <name evidence="2" type="ORF">FA13DRAFT_1318171</name>
</gene>
<name>A0A4Y7SS14_COPMI</name>
<dbReference type="AlphaFoldDB" id="A0A4Y7SS14"/>
<keyword evidence="3" id="KW-1185">Reference proteome</keyword>
<protein>
    <submittedName>
        <fullName evidence="2">Uncharacterized protein</fullName>
    </submittedName>
</protein>
<evidence type="ECO:0000313" key="2">
    <source>
        <dbReference type="EMBL" id="TEB24414.1"/>
    </source>
</evidence>
<organism evidence="2 3">
    <name type="scientific">Coprinellus micaceus</name>
    <name type="common">Glistening ink-cap mushroom</name>
    <name type="synonym">Coprinus micaceus</name>
    <dbReference type="NCBI Taxonomy" id="71717"/>
    <lineage>
        <taxon>Eukaryota</taxon>
        <taxon>Fungi</taxon>
        <taxon>Dikarya</taxon>
        <taxon>Basidiomycota</taxon>
        <taxon>Agaricomycotina</taxon>
        <taxon>Agaricomycetes</taxon>
        <taxon>Agaricomycetidae</taxon>
        <taxon>Agaricales</taxon>
        <taxon>Agaricineae</taxon>
        <taxon>Psathyrellaceae</taxon>
        <taxon>Coprinellus</taxon>
    </lineage>
</organism>
<reference evidence="2 3" key="1">
    <citation type="journal article" date="2019" name="Nat. Ecol. Evol.">
        <title>Megaphylogeny resolves global patterns of mushroom evolution.</title>
        <authorList>
            <person name="Varga T."/>
            <person name="Krizsan K."/>
            <person name="Foldi C."/>
            <person name="Dima B."/>
            <person name="Sanchez-Garcia M."/>
            <person name="Sanchez-Ramirez S."/>
            <person name="Szollosi G.J."/>
            <person name="Szarkandi J.G."/>
            <person name="Papp V."/>
            <person name="Albert L."/>
            <person name="Andreopoulos W."/>
            <person name="Angelini C."/>
            <person name="Antonin V."/>
            <person name="Barry K.W."/>
            <person name="Bougher N.L."/>
            <person name="Buchanan P."/>
            <person name="Buyck B."/>
            <person name="Bense V."/>
            <person name="Catcheside P."/>
            <person name="Chovatia M."/>
            <person name="Cooper J."/>
            <person name="Damon W."/>
            <person name="Desjardin D."/>
            <person name="Finy P."/>
            <person name="Geml J."/>
            <person name="Haridas S."/>
            <person name="Hughes K."/>
            <person name="Justo A."/>
            <person name="Karasinski D."/>
            <person name="Kautmanova I."/>
            <person name="Kiss B."/>
            <person name="Kocsube S."/>
            <person name="Kotiranta H."/>
            <person name="LaButti K.M."/>
            <person name="Lechner B.E."/>
            <person name="Liimatainen K."/>
            <person name="Lipzen A."/>
            <person name="Lukacs Z."/>
            <person name="Mihaltcheva S."/>
            <person name="Morgado L.N."/>
            <person name="Niskanen T."/>
            <person name="Noordeloos M.E."/>
            <person name="Ohm R.A."/>
            <person name="Ortiz-Santana B."/>
            <person name="Ovrebo C."/>
            <person name="Racz N."/>
            <person name="Riley R."/>
            <person name="Savchenko A."/>
            <person name="Shiryaev A."/>
            <person name="Soop K."/>
            <person name="Spirin V."/>
            <person name="Szebenyi C."/>
            <person name="Tomsovsky M."/>
            <person name="Tulloss R.E."/>
            <person name="Uehling J."/>
            <person name="Grigoriev I.V."/>
            <person name="Vagvolgyi C."/>
            <person name="Papp T."/>
            <person name="Martin F.M."/>
            <person name="Miettinen O."/>
            <person name="Hibbett D.S."/>
            <person name="Nagy L.G."/>
        </authorList>
    </citation>
    <scope>NUCLEOTIDE SEQUENCE [LARGE SCALE GENOMIC DNA]</scope>
    <source>
        <strain evidence="2 3">FP101781</strain>
    </source>
</reference>
<comment type="caution">
    <text evidence="2">The sequence shown here is derived from an EMBL/GenBank/DDBJ whole genome shotgun (WGS) entry which is preliminary data.</text>
</comment>
<accession>A0A4Y7SS14</accession>